<dbReference type="EMBL" id="FNTF01000002">
    <property type="protein sequence ID" value="SED17566.1"/>
    <property type="molecule type" value="Genomic_DNA"/>
</dbReference>
<evidence type="ECO:0000313" key="1">
    <source>
        <dbReference type="EMBL" id="SED17566.1"/>
    </source>
</evidence>
<dbReference type="AlphaFoldDB" id="A0A1H4YHU9"/>
<accession>A0A1H4YHU9</accession>
<gene>
    <name evidence="1" type="ORF">SAMN04490185_2924</name>
</gene>
<name>A0A1H4YHU9_9PSED</name>
<evidence type="ECO:0008006" key="3">
    <source>
        <dbReference type="Google" id="ProtNLM"/>
    </source>
</evidence>
<protein>
    <recommendedName>
        <fullName evidence="3">HEAT repeat domain-containing protein</fullName>
    </recommendedName>
</protein>
<sequence length="143" mass="16295">MRPEDKNDIFQKFEAWMGDSENSNWTAYSSELVAKVVLCDFSADDWIKLAATVLSKAEYWQQRCIVSLGENRSPEAIEIIKLILMQSSYFDARTIAIYELDWAEVAIESKYTPAIIEIINSTPYEDVEPELKSLLAKSQASTD</sequence>
<proteinExistence type="predicted"/>
<dbReference type="RefSeq" id="WP_232252146.1">
    <property type="nucleotide sequence ID" value="NZ_CP018319.1"/>
</dbReference>
<reference evidence="1 2" key="1">
    <citation type="submission" date="2016-10" db="EMBL/GenBank/DDBJ databases">
        <authorList>
            <person name="de Groot N.N."/>
        </authorList>
    </citation>
    <scope>NUCLEOTIDE SEQUENCE [LARGE SCALE GENOMIC DNA]</scope>
    <source>
        <strain evidence="1 2">BS3655</strain>
    </source>
</reference>
<dbReference type="Proteomes" id="UP000183114">
    <property type="component" value="Unassembled WGS sequence"/>
</dbReference>
<evidence type="ECO:0000313" key="2">
    <source>
        <dbReference type="Proteomes" id="UP000183114"/>
    </source>
</evidence>
<organism evidence="1 2">
    <name type="scientific">Pseudomonas frederiksbergensis</name>
    <dbReference type="NCBI Taxonomy" id="104087"/>
    <lineage>
        <taxon>Bacteria</taxon>
        <taxon>Pseudomonadati</taxon>
        <taxon>Pseudomonadota</taxon>
        <taxon>Gammaproteobacteria</taxon>
        <taxon>Pseudomonadales</taxon>
        <taxon>Pseudomonadaceae</taxon>
        <taxon>Pseudomonas</taxon>
    </lineage>
</organism>